<dbReference type="NCBIfam" id="TIGR03180">
    <property type="entry name" value="UraD_2"/>
    <property type="match status" value="1"/>
</dbReference>
<evidence type="ECO:0000313" key="9">
    <source>
        <dbReference type="EMBL" id="MBP2702435.1"/>
    </source>
</evidence>
<keyword evidence="10" id="KW-1185">Reference proteome</keyword>
<dbReference type="GO" id="GO:0051997">
    <property type="term" value="F:2-oxo-4-hydroxy-4-carboxy-5-ureidoimidazoline decarboxylase activity"/>
    <property type="evidence" value="ECO:0007669"/>
    <property type="project" value="UniProtKB-EC"/>
</dbReference>
<dbReference type="SUPFAM" id="SSF158694">
    <property type="entry name" value="UraD-Like"/>
    <property type="match status" value="1"/>
</dbReference>
<dbReference type="EC" id="4.1.1.97" evidence="3"/>
<dbReference type="AlphaFoldDB" id="A0A940WJ00"/>
<dbReference type="InterPro" id="IPR018020">
    <property type="entry name" value="OHCU_decarboxylase"/>
</dbReference>
<name>A0A940WJ00_9ACTN</name>
<accession>A0A940WJ00</accession>
<gene>
    <name evidence="9" type="primary">uraD</name>
    <name evidence="9" type="ORF">JOL79_01310</name>
</gene>
<dbReference type="Gene3D" id="1.10.3330.10">
    <property type="entry name" value="Oxo-4-hydroxy-4-carboxy-5-ureidoimidazoline decarboxylase"/>
    <property type="match status" value="1"/>
</dbReference>
<reference evidence="9" key="1">
    <citation type="submission" date="2021-02" db="EMBL/GenBank/DDBJ databases">
        <title>Draft genome sequence of Microbispora sp. RL4-1S isolated from rice leaves in Thailand.</title>
        <authorList>
            <person name="Muangham S."/>
            <person name="Duangmal K."/>
        </authorList>
    </citation>
    <scope>NUCLEOTIDE SEQUENCE</scope>
    <source>
        <strain evidence="9">RL4-1S</strain>
    </source>
</reference>
<feature type="region of interest" description="Disordered" evidence="7">
    <location>
        <begin position="57"/>
        <end position="82"/>
    </location>
</feature>
<dbReference type="PANTHER" id="PTHR43466">
    <property type="entry name" value="2-OXO-4-HYDROXY-4-CARBOXY-5-UREIDOIMIDAZOLINE DECARBOXYLASE-RELATED"/>
    <property type="match status" value="1"/>
</dbReference>
<keyword evidence="5" id="KW-0210">Decarboxylase</keyword>
<dbReference type="GO" id="GO:0019628">
    <property type="term" value="P:urate catabolic process"/>
    <property type="evidence" value="ECO:0007669"/>
    <property type="project" value="TreeGrafter"/>
</dbReference>
<feature type="compositionally biased region" description="Basic and acidic residues" evidence="7">
    <location>
        <begin position="59"/>
        <end position="78"/>
    </location>
</feature>
<dbReference type="PANTHER" id="PTHR43466:SF1">
    <property type="entry name" value="2-OXO-4-HYDROXY-4-CARBOXY-5-UREIDOIMIDAZOLINE DECARBOXYLASE-RELATED"/>
    <property type="match status" value="1"/>
</dbReference>
<evidence type="ECO:0000256" key="1">
    <source>
        <dbReference type="ARBA" id="ARBA00001163"/>
    </source>
</evidence>
<evidence type="ECO:0000256" key="3">
    <source>
        <dbReference type="ARBA" id="ARBA00012257"/>
    </source>
</evidence>
<sequence length="157" mass="16970">MRRLAPEDLRSCCASAAWVAAVGARGPYQDVAALTEAGRAALAELAWDDVEEALAAHPRIGERPAGDGREASWSRREQAGTAGAGPAVLDAIHAGNAEYERRFGHVYLVCATGLGAAELLDLLRERLGNDRKAEREVVREELGKIVSLRLEKLWEGR</sequence>
<evidence type="ECO:0000256" key="2">
    <source>
        <dbReference type="ARBA" id="ARBA00004754"/>
    </source>
</evidence>
<feature type="domain" description="Oxo-4-hydroxy-4-carboxy-5-ureidoimidazoline decarboxylase" evidence="8">
    <location>
        <begin position="8"/>
        <end position="151"/>
    </location>
</feature>
<dbReference type="Proteomes" id="UP000674234">
    <property type="component" value="Unassembled WGS sequence"/>
</dbReference>
<dbReference type="EMBL" id="JAFCNB010000001">
    <property type="protein sequence ID" value="MBP2702435.1"/>
    <property type="molecule type" value="Genomic_DNA"/>
</dbReference>
<dbReference type="InterPro" id="IPR017595">
    <property type="entry name" value="OHCU_decarboxylase-2"/>
</dbReference>
<evidence type="ECO:0000256" key="5">
    <source>
        <dbReference type="ARBA" id="ARBA00022793"/>
    </source>
</evidence>
<dbReference type="Pfam" id="PF09349">
    <property type="entry name" value="OHCU_decarbox"/>
    <property type="match status" value="1"/>
</dbReference>
<keyword evidence="4" id="KW-0659">Purine metabolism</keyword>
<comment type="catalytic activity">
    <reaction evidence="1">
        <text>5-hydroxy-2-oxo-4-ureido-2,5-dihydro-1H-imidazole-5-carboxylate + H(+) = (S)-allantoin + CO2</text>
        <dbReference type="Rhea" id="RHEA:26301"/>
        <dbReference type="ChEBI" id="CHEBI:15378"/>
        <dbReference type="ChEBI" id="CHEBI:15678"/>
        <dbReference type="ChEBI" id="CHEBI:16526"/>
        <dbReference type="ChEBI" id="CHEBI:58639"/>
        <dbReference type="EC" id="4.1.1.97"/>
    </reaction>
</comment>
<dbReference type="InterPro" id="IPR036778">
    <property type="entry name" value="OHCU_decarboxylase_sf"/>
</dbReference>
<protein>
    <recommendedName>
        <fullName evidence="3">2-oxo-4-hydroxy-4-carboxy-5-ureidoimidazoline decarboxylase</fullName>
        <ecNumber evidence="3">4.1.1.97</ecNumber>
    </recommendedName>
</protein>
<comment type="pathway">
    <text evidence="2">Purine metabolism; urate degradation; (S)-allantoin from urate: step 3/3.</text>
</comment>
<evidence type="ECO:0000256" key="4">
    <source>
        <dbReference type="ARBA" id="ARBA00022631"/>
    </source>
</evidence>
<organism evidence="9 10">
    <name type="scientific">Microbispora oryzae</name>
    <dbReference type="NCBI Taxonomy" id="2806554"/>
    <lineage>
        <taxon>Bacteria</taxon>
        <taxon>Bacillati</taxon>
        <taxon>Actinomycetota</taxon>
        <taxon>Actinomycetes</taxon>
        <taxon>Streptosporangiales</taxon>
        <taxon>Streptosporangiaceae</taxon>
        <taxon>Microbispora</taxon>
    </lineage>
</organism>
<evidence type="ECO:0000256" key="6">
    <source>
        <dbReference type="ARBA" id="ARBA00023239"/>
    </source>
</evidence>
<evidence type="ECO:0000256" key="7">
    <source>
        <dbReference type="SAM" id="MobiDB-lite"/>
    </source>
</evidence>
<proteinExistence type="predicted"/>
<dbReference type="NCBIfam" id="NF010372">
    <property type="entry name" value="PRK13798.1"/>
    <property type="match status" value="1"/>
</dbReference>
<dbReference type="GO" id="GO:0006144">
    <property type="term" value="P:purine nucleobase metabolic process"/>
    <property type="evidence" value="ECO:0007669"/>
    <property type="project" value="UniProtKB-KW"/>
</dbReference>
<dbReference type="RefSeq" id="WP_210153729.1">
    <property type="nucleotide sequence ID" value="NZ_JAFCNB010000001.1"/>
</dbReference>
<evidence type="ECO:0000313" key="10">
    <source>
        <dbReference type="Proteomes" id="UP000674234"/>
    </source>
</evidence>
<comment type="caution">
    <text evidence="9">The sequence shown here is derived from an EMBL/GenBank/DDBJ whole genome shotgun (WGS) entry which is preliminary data.</text>
</comment>
<evidence type="ECO:0000259" key="8">
    <source>
        <dbReference type="Pfam" id="PF09349"/>
    </source>
</evidence>
<keyword evidence="6 9" id="KW-0456">Lyase</keyword>